<accession>A0A7Y9IBB7</accession>
<dbReference type="EMBL" id="JACCBU010000001">
    <property type="protein sequence ID" value="NYE73640.1"/>
    <property type="molecule type" value="Genomic_DNA"/>
</dbReference>
<organism evidence="1 2">
    <name type="scientific">Microlunatus parietis</name>
    <dbReference type="NCBI Taxonomy" id="682979"/>
    <lineage>
        <taxon>Bacteria</taxon>
        <taxon>Bacillati</taxon>
        <taxon>Actinomycetota</taxon>
        <taxon>Actinomycetes</taxon>
        <taxon>Propionibacteriales</taxon>
        <taxon>Propionibacteriaceae</taxon>
        <taxon>Microlunatus</taxon>
    </lineage>
</organism>
<dbReference type="Proteomes" id="UP000569914">
    <property type="component" value="Unassembled WGS sequence"/>
</dbReference>
<proteinExistence type="predicted"/>
<name>A0A7Y9IBB7_9ACTN</name>
<comment type="caution">
    <text evidence="1">The sequence shown here is derived from an EMBL/GenBank/DDBJ whole genome shotgun (WGS) entry which is preliminary data.</text>
</comment>
<sequence length="157" mass="17001">MTQPQTDAPRLPPREALDRLLAVLQAEGWQPAVGGSGLLVALGLADVAHDWDVTVDAPAEAVIAALDRAGLPYRDGTRTDGVYGTDRCLKVHDHLDLMINFALRGPAGMEPLPTRITGTWHGIPLADPAVWARAYRLLGRTEKADLLQDWLAARRLG</sequence>
<protein>
    <recommendedName>
        <fullName evidence="3">Nucleotidyl transferase AbiEii toxin, Type IV TA system</fullName>
    </recommendedName>
</protein>
<dbReference type="InterPro" id="IPR043519">
    <property type="entry name" value="NT_sf"/>
</dbReference>
<dbReference type="SUPFAM" id="SSF81301">
    <property type="entry name" value="Nucleotidyltransferase"/>
    <property type="match status" value="1"/>
</dbReference>
<evidence type="ECO:0000313" key="1">
    <source>
        <dbReference type="EMBL" id="NYE73640.1"/>
    </source>
</evidence>
<reference evidence="1 2" key="1">
    <citation type="submission" date="2020-07" db="EMBL/GenBank/DDBJ databases">
        <title>Sequencing the genomes of 1000 actinobacteria strains.</title>
        <authorList>
            <person name="Klenk H.-P."/>
        </authorList>
    </citation>
    <scope>NUCLEOTIDE SEQUENCE [LARGE SCALE GENOMIC DNA]</scope>
    <source>
        <strain evidence="1 2">DSM 22083</strain>
    </source>
</reference>
<keyword evidence="2" id="KW-1185">Reference proteome</keyword>
<evidence type="ECO:0000313" key="2">
    <source>
        <dbReference type="Proteomes" id="UP000569914"/>
    </source>
</evidence>
<evidence type="ECO:0008006" key="3">
    <source>
        <dbReference type="Google" id="ProtNLM"/>
    </source>
</evidence>
<dbReference type="AlphaFoldDB" id="A0A7Y9IBB7"/>
<gene>
    <name evidence="1" type="ORF">BKA15_004969</name>
</gene>
<dbReference type="RefSeq" id="WP_179755281.1">
    <property type="nucleotide sequence ID" value="NZ_JACCBU010000001.1"/>
</dbReference>
<dbReference type="Gene3D" id="3.30.460.40">
    <property type="match status" value="1"/>
</dbReference>